<feature type="domain" description="N-acetyltransferase" evidence="4">
    <location>
        <begin position="7"/>
        <end position="102"/>
    </location>
</feature>
<reference evidence="5 6" key="1">
    <citation type="submission" date="2019-04" db="EMBL/GenBank/DDBJ databases">
        <title>Salinimonas iocasae sp. nov., a halophilic bacterium isolated from the outer tube casing of tubeworms in Okinawa Trough.</title>
        <authorList>
            <person name="Zhang H."/>
            <person name="Wang H."/>
            <person name="Li C."/>
        </authorList>
    </citation>
    <scope>NUCLEOTIDE SEQUENCE [LARGE SCALE GENOMIC DNA]</scope>
    <source>
        <strain evidence="5 6">KX18D6</strain>
    </source>
</reference>
<dbReference type="SUPFAM" id="SSF55729">
    <property type="entry name" value="Acyl-CoA N-acyltransferases (Nat)"/>
    <property type="match status" value="1"/>
</dbReference>
<dbReference type="Proteomes" id="UP000304912">
    <property type="component" value="Chromosome"/>
</dbReference>
<evidence type="ECO:0000256" key="3">
    <source>
        <dbReference type="ARBA" id="ARBA00038502"/>
    </source>
</evidence>
<dbReference type="InterPro" id="IPR016181">
    <property type="entry name" value="Acyl_CoA_acyltransferase"/>
</dbReference>
<evidence type="ECO:0000259" key="4">
    <source>
        <dbReference type="Pfam" id="PF13302"/>
    </source>
</evidence>
<accession>A0A5B7YFI2</accession>
<dbReference type="InterPro" id="IPR000182">
    <property type="entry name" value="GNAT_dom"/>
</dbReference>
<dbReference type="OrthoDB" id="9801656at2"/>
<evidence type="ECO:0000313" key="6">
    <source>
        <dbReference type="Proteomes" id="UP000304912"/>
    </source>
</evidence>
<comment type="similarity">
    <text evidence="3">Belongs to the acetyltransferase family. RimJ subfamily.</text>
</comment>
<dbReference type="RefSeq" id="WP_139756828.1">
    <property type="nucleotide sequence ID" value="NZ_CP039852.1"/>
</dbReference>
<sequence>MEFSSHRLDFRLLKAADREIFISLYRDPKVMRKIGPVLSETEAGDLFESVIRTNQKKHFKQYVWGVFDKQTQLHCGLIMLKTVSERKCEIGIMLDPKKMEKGIRWKL</sequence>
<evidence type="ECO:0000256" key="1">
    <source>
        <dbReference type="ARBA" id="ARBA00022679"/>
    </source>
</evidence>
<dbReference type="KEGG" id="salk:FBQ74_11650"/>
<keyword evidence="1 5" id="KW-0808">Transferase</keyword>
<gene>
    <name evidence="5" type="ORF">FBQ74_11650</name>
</gene>
<dbReference type="PANTHER" id="PTHR43792">
    <property type="entry name" value="GNAT FAMILY, PUTATIVE (AFU_ORTHOLOGUE AFUA_3G00765)-RELATED-RELATED"/>
    <property type="match status" value="1"/>
</dbReference>
<evidence type="ECO:0000313" key="5">
    <source>
        <dbReference type="EMBL" id="QCZ94086.1"/>
    </source>
</evidence>
<protein>
    <submittedName>
        <fullName evidence="5">GNAT family N-acetyltransferase</fullName>
    </submittedName>
</protein>
<dbReference type="PANTHER" id="PTHR43792:SF8">
    <property type="entry name" value="[RIBOSOMAL PROTEIN US5]-ALANINE N-ACETYLTRANSFERASE"/>
    <property type="match status" value="1"/>
</dbReference>
<dbReference type="GO" id="GO:0016747">
    <property type="term" value="F:acyltransferase activity, transferring groups other than amino-acyl groups"/>
    <property type="evidence" value="ECO:0007669"/>
    <property type="project" value="InterPro"/>
</dbReference>
<organism evidence="5 6">
    <name type="scientific">Salinimonas iocasae</name>
    <dbReference type="NCBI Taxonomy" id="2572577"/>
    <lineage>
        <taxon>Bacteria</taxon>
        <taxon>Pseudomonadati</taxon>
        <taxon>Pseudomonadota</taxon>
        <taxon>Gammaproteobacteria</taxon>
        <taxon>Alteromonadales</taxon>
        <taxon>Alteromonadaceae</taxon>
        <taxon>Alteromonas/Salinimonas group</taxon>
        <taxon>Salinimonas</taxon>
    </lineage>
</organism>
<dbReference type="Gene3D" id="3.40.630.30">
    <property type="match status" value="1"/>
</dbReference>
<keyword evidence="6" id="KW-1185">Reference proteome</keyword>
<dbReference type="Pfam" id="PF13302">
    <property type="entry name" value="Acetyltransf_3"/>
    <property type="match status" value="1"/>
</dbReference>
<dbReference type="InterPro" id="IPR051531">
    <property type="entry name" value="N-acetyltransferase"/>
</dbReference>
<proteinExistence type="inferred from homology"/>
<evidence type="ECO:0000256" key="2">
    <source>
        <dbReference type="ARBA" id="ARBA00023315"/>
    </source>
</evidence>
<dbReference type="EMBL" id="CP039852">
    <property type="protein sequence ID" value="QCZ94086.1"/>
    <property type="molecule type" value="Genomic_DNA"/>
</dbReference>
<keyword evidence="2" id="KW-0012">Acyltransferase</keyword>
<dbReference type="AlphaFoldDB" id="A0A5B7YFI2"/>
<name>A0A5B7YFI2_9ALTE</name>